<dbReference type="Pfam" id="PF02880">
    <property type="entry name" value="PGM_PMM_III"/>
    <property type="match status" value="1"/>
</dbReference>
<evidence type="ECO:0000256" key="6">
    <source>
        <dbReference type="ARBA" id="ARBA00023235"/>
    </source>
</evidence>
<dbReference type="PROSITE" id="PS00710">
    <property type="entry name" value="PGM_PMM"/>
    <property type="match status" value="1"/>
</dbReference>
<evidence type="ECO:0000256" key="7">
    <source>
        <dbReference type="RuleBase" id="RU004326"/>
    </source>
</evidence>
<evidence type="ECO:0000313" key="12">
    <source>
        <dbReference type="EMBL" id="KAA1054057.1"/>
    </source>
</evidence>
<evidence type="ECO:0000256" key="4">
    <source>
        <dbReference type="ARBA" id="ARBA00022723"/>
    </source>
</evidence>
<evidence type="ECO:0000259" key="10">
    <source>
        <dbReference type="Pfam" id="PF02879"/>
    </source>
</evidence>
<name>A0A5B0KMZ6_9PROT</name>
<dbReference type="Pfam" id="PF02879">
    <property type="entry name" value="PGM_PMM_II"/>
    <property type="match status" value="1"/>
</dbReference>
<evidence type="ECO:0000259" key="11">
    <source>
        <dbReference type="Pfam" id="PF02880"/>
    </source>
</evidence>
<gene>
    <name evidence="12" type="ORF">FH063_002292</name>
</gene>
<dbReference type="GO" id="GO:0016868">
    <property type="term" value="F:intramolecular phosphotransferase activity"/>
    <property type="evidence" value="ECO:0007669"/>
    <property type="project" value="InterPro"/>
</dbReference>
<evidence type="ECO:0000259" key="8">
    <source>
        <dbReference type="Pfam" id="PF00408"/>
    </source>
</evidence>
<evidence type="ECO:0000256" key="2">
    <source>
        <dbReference type="ARBA" id="ARBA00010231"/>
    </source>
</evidence>
<organism evidence="12 13">
    <name type="scientific">Azospirillum argentinense</name>
    <dbReference type="NCBI Taxonomy" id="2970906"/>
    <lineage>
        <taxon>Bacteria</taxon>
        <taxon>Pseudomonadati</taxon>
        <taxon>Pseudomonadota</taxon>
        <taxon>Alphaproteobacteria</taxon>
        <taxon>Rhodospirillales</taxon>
        <taxon>Azospirillaceae</taxon>
        <taxon>Azospirillum</taxon>
    </lineage>
</organism>
<evidence type="ECO:0000256" key="1">
    <source>
        <dbReference type="ARBA" id="ARBA00001946"/>
    </source>
</evidence>
<protein>
    <recommendedName>
        <fullName evidence="14">Phosphomannomutase</fullName>
    </recommendedName>
</protein>
<feature type="domain" description="Alpha-D-phosphohexomutase alpha/beta/alpha" evidence="11">
    <location>
        <begin position="257"/>
        <end position="366"/>
    </location>
</feature>
<dbReference type="RefSeq" id="WP_149650851.1">
    <property type="nucleotide sequence ID" value="NZ_VEWN01000012.1"/>
</dbReference>
<dbReference type="Pfam" id="PF02878">
    <property type="entry name" value="PGM_PMM_I"/>
    <property type="match status" value="1"/>
</dbReference>
<evidence type="ECO:0000313" key="13">
    <source>
        <dbReference type="Proteomes" id="UP000325333"/>
    </source>
</evidence>
<evidence type="ECO:0000256" key="3">
    <source>
        <dbReference type="ARBA" id="ARBA00022553"/>
    </source>
</evidence>
<dbReference type="CDD" id="cd03089">
    <property type="entry name" value="PMM_PGM"/>
    <property type="match status" value="1"/>
</dbReference>
<feature type="domain" description="Alpha-D-phosphohexomutase C-terminal" evidence="8">
    <location>
        <begin position="373"/>
        <end position="448"/>
    </location>
</feature>
<dbReference type="InterPro" id="IPR005843">
    <property type="entry name" value="A-D-PHexomutase_C"/>
</dbReference>
<dbReference type="SUPFAM" id="SSF53738">
    <property type="entry name" value="Phosphoglucomutase, first 3 domains"/>
    <property type="match status" value="3"/>
</dbReference>
<reference evidence="12 13" key="1">
    <citation type="submission" date="2019-07" db="EMBL/GenBank/DDBJ databases">
        <title>Genome sequencing of the stress-tolerant strain Azospirillum brasilense Az19.</title>
        <authorList>
            <person name="Maroniche G.A."/>
            <person name="Garcia J.E."/>
            <person name="Pagnussat L."/>
            <person name="Amenta M."/>
            <person name="Creus C.M."/>
        </authorList>
    </citation>
    <scope>NUCLEOTIDE SEQUENCE [LARGE SCALE GENOMIC DNA]</scope>
    <source>
        <strain evidence="12 13">Az19</strain>
    </source>
</reference>
<dbReference type="AlphaFoldDB" id="A0A5B0KMZ6"/>
<dbReference type="PANTHER" id="PTHR43771">
    <property type="entry name" value="PHOSPHOMANNOMUTASE"/>
    <property type="match status" value="1"/>
</dbReference>
<dbReference type="Proteomes" id="UP000325333">
    <property type="component" value="Unassembled WGS sequence"/>
</dbReference>
<dbReference type="GO" id="GO:0005975">
    <property type="term" value="P:carbohydrate metabolic process"/>
    <property type="evidence" value="ECO:0007669"/>
    <property type="project" value="InterPro"/>
</dbReference>
<comment type="caution">
    <text evidence="12">The sequence shown here is derived from an EMBL/GenBank/DDBJ whole genome shotgun (WGS) entry which is preliminary data.</text>
</comment>
<accession>A0A5B0KMZ6</accession>
<dbReference type="Pfam" id="PF00408">
    <property type="entry name" value="PGM_PMM_IV"/>
    <property type="match status" value="1"/>
</dbReference>
<dbReference type="InterPro" id="IPR016066">
    <property type="entry name" value="A-D-PHexomutase_CS"/>
</dbReference>
<dbReference type="PANTHER" id="PTHR43771:SF2">
    <property type="entry name" value="PHOSPHOMANNOMUTASE_PHOSPHOGLUCOMUTASE"/>
    <property type="match status" value="1"/>
</dbReference>
<dbReference type="InterPro" id="IPR005846">
    <property type="entry name" value="A-D-PHexomutase_a/b/a-III"/>
</dbReference>
<dbReference type="NCBIfam" id="NF046027">
    <property type="entry name" value="PhglucPhmanMutPgmG"/>
    <property type="match status" value="1"/>
</dbReference>
<comment type="cofactor">
    <cofactor evidence="1">
        <name>Mg(2+)</name>
        <dbReference type="ChEBI" id="CHEBI:18420"/>
    </cofactor>
</comment>
<feature type="domain" description="Alpha-D-phosphohexomutase alpha/beta/alpha" evidence="9">
    <location>
        <begin position="12"/>
        <end position="126"/>
    </location>
</feature>
<evidence type="ECO:0008006" key="14">
    <source>
        <dbReference type="Google" id="ProtNLM"/>
    </source>
</evidence>
<feature type="domain" description="Alpha-D-phosphohexomutase alpha/beta/alpha" evidence="10">
    <location>
        <begin position="156"/>
        <end position="253"/>
    </location>
</feature>
<evidence type="ECO:0000256" key="5">
    <source>
        <dbReference type="ARBA" id="ARBA00022842"/>
    </source>
</evidence>
<dbReference type="GO" id="GO:0000287">
    <property type="term" value="F:magnesium ion binding"/>
    <property type="evidence" value="ECO:0007669"/>
    <property type="project" value="InterPro"/>
</dbReference>
<comment type="similarity">
    <text evidence="2 7">Belongs to the phosphohexose mutase family.</text>
</comment>
<proteinExistence type="inferred from homology"/>
<dbReference type="InterPro" id="IPR016055">
    <property type="entry name" value="A-D-PHexomutase_a/b/a-I/II/III"/>
</dbReference>
<keyword evidence="5 7" id="KW-0460">Magnesium</keyword>
<keyword evidence="3" id="KW-0597">Phosphoprotein</keyword>
<evidence type="ECO:0000259" key="9">
    <source>
        <dbReference type="Pfam" id="PF02878"/>
    </source>
</evidence>
<dbReference type="EMBL" id="VEWN01000012">
    <property type="protein sequence ID" value="KAA1054057.1"/>
    <property type="molecule type" value="Genomic_DNA"/>
</dbReference>
<keyword evidence="4 7" id="KW-0479">Metal-binding</keyword>
<dbReference type="Gene3D" id="3.30.310.50">
    <property type="entry name" value="Alpha-D-phosphohexomutase, C-terminal domain"/>
    <property type="match status" value="1"/>
</dbReference>
<dbReference type="PRINTS" id="PR00509">
    <property type="entry name" value="PGMPMM"/>
</dbReference>
<dbReference type="InterPro" id="IPR005845">
    <property type="entry name" value="A-D-PHexomutase_a/b/a-II"/>
</dbReference>
<keyword evidence="6" id="KW-0413">Isomerase</keyword>
<dbReference type="InterPro" id="IPR036900">
    <property type="entry name" value="A-D-PHexomutase_C_sf"/>
</dbReference>
<dbReference type="InterPro" id="IPR005841">
    <property type="entry name" value="Alpha-D-phosphohexomutase_SF"/>
</dbReference>
<dbReference type="InterPro" id="IPR005844">
    <property type="entry name" value="A-D-PHexomutase_a/b/a-I"/>
</dbReference>
<dbReference type="Gene3D" id="3.40.120.10">
    <property type="entry name" value="Alpha-D-Glucose-1,6-Bisphosphate, subunit A, domain 3"/>
    <property type="match status" value="3"/>
</dbReference>
<sequence>MSEAHTFHPTVLREYDIRGIVGSTLTAADARAVGRAFGTVVARGGGKTVCVGYDGRLSSPELEAALVDGLVACGLHVLRIGLGPTPMLYFATRDREAAAGIMITGSHNPPDYNGIKMMLGKGPVYGQQILDIGIIASKADYVSGEGSSEQVDVKDAYVERLLRDYDGTRDLTVAWDAGNGASGEILRRLTAKLPGKHILLFDEIDGNFPNHHPDPTVEKNLVDLKKAVAENGCNIGIGFDGDGDRIGAIDHRGRVVWGDQLVAIYAADVLKSHPGATIIADVKASQTLFDEIARLGGTPLMWKTGHSLLKAKMAELGSPLAGEMSGHIFFADKWYGFDDALYCAVRLIGLVSKLNQPLSDLRDRLPPVVNTPETRFQVSEERKFQVVQEVKGRLKNEGADVNDIDGVRVKTADGWWLLRASNTQDVLVARAESGTPEGLERLKGMVVAQLEASGLQAPSFEDGGSAH</sequence>
<dbReference type="SUPFAM" id="SSF55957">
    <property type="entry name" value="Phosphoglucomutase, C-terminal domain"/>
    <property type="match status" value="1"/>
</dbReference>